<dbReference type="SMART" id="SM00745">
    <property type="entry name" value="MIT"/>
    <property type="match status" value="1"/>
</dbReference>
<dbReference type="PROSITE" id="PS00108">
    <property type="entry name" value="PROTEIN_KINASE_ST"/>
    <property type="match status" value="1"/>
</dbReference>
<dbReference type="AlphaFoldDB" id="A0A9J6BQ27"/>
<dbReference type="InterPro" id="IPR017441">
    <property type="entry name" value="Protein_kinase_ATP_BS"/>
</dbReference>
<dbReference type="OrthoDB" id="346907at2759"/>
<keyword evidence="6" id="KW-0808">Transferase</keyword>
<dbReference type="InterPro" id="IPR045269">
    <property type="entry name" value="Atg1-like"/>
</dbReference>
<name>A0A9J6BQ27_POLVA</name>
<accession>A0A9J6BQ27</accession>
<evidence type="ECO:0000259" key="17">
    <source>
        <dbReference type="PROSITE" id="PS50011"/>
    </source>
</evidence>
<dbReference type="SMART" id="SM00220">
    <property type="entry name" value="S_TKc"/>
    <property type="match status" value="1"/>
</dbReference>
<evidence type="ECO:0000256" key="1">
    <source>
        <dbReference type="ARBA" id="ARBA00004496"/>
    </source>
</evidence>
<keyword evidence="11" id="KW-0072">Autophagy</keyword>
<dbReference type="Proteomes" id="UP001107558">
    <property type="component" value="Chromosome 3"/>
</dbReference>
<dbReference type="GO" id="GO:0010506">
    <property type="term" value="P:regulation of autophagy"/>
    <property type="evidence" value="ECO:0007669"/>
    <property type="project" value="InterPro"/>
</dbReference>
<comment type="subcellular location">
    <subcellularLocation>
        <location evidence="1">Cytoplasm</location>
    </subcellularLocation>
</comment>
<evidence type="ECO:0000256" key="10">
    <source>
        <dbReference type="ARBA" id="ARBA00022840"/>
    </source>
</evidence>
<dbReference type="SUPFAM" id="SSF56112">
    <property type="entry name" value="Protein kinase-like (PK-like)"/>
    <property type="match status" value="1"/>
</dbReference>
<feature type="domain" description="Protein kinase" evidence="17">
    <location>
        <begin position="7"/>
        <end position="265"/>
    </location>
</feature>
<dbReference type="GO" id="GO:0042594">
    <property type="term" value="P:response to starvation"/>
    <property type="evidence" value="ECO:0007669"/>
    <property type="project" value="TreeGrafter"/>
</dbReference>
<dbReference type="FunFam" id="3.30.200.20:FF:000042">
    <property type="entry name" value="Aurora kinase A"/>
    <property type="match status" value="1"/>
</dbReference>
<dbReference type="PANTHER" id="PTHR24348">
    <property type="entry name" value="SERINE/THREONINE-PROTEIN KINASE UNC-51-RELATED"/>
    <property type="match status" value="1"/>
</dbReference>
<dbReference type="GO" id="GO:0000045">
    <property type="term" value="P:autophagosome assembly"/>
    <property type="evidence" value="ECO:0007669"/>
    <property type="project" value="TreeGrafter"/>
</dbReference>
<evidence type="ECO:0000256" key="3">
    <source>
        <dbReference type="ARBA" id="ARBA00021644"/>
    </source>
</evidence>
<comment type="caution">
    <text evidence="18">The sequence shown here is derived from an EMBL/GenBank/DDBJ whole genome shotgun (WGS) entry which is preliminary data.</text>
</comment>
<evidence type="ECO:0000313" key="18">
    <source>
        <dbReference type="EMBL" id="KAG5671977.1"/>
    </source>
</evidence>
<evidence type="ECO:0000256" key="7">
    <source>
        <dbReference type="ARBA" id="ARBA00022737"/>
    </source>
</evidence>
<dbReference type="Pfam" id="PF00069">
    <property type="entry name" value="Pkinase"/>
    <property type="match status" value="1"/>
</dbReference>
<dbReference type="PROSITE" id="PS00107">
    <property type="entry name" value="PROTEIN_KINASE_ATP"/>
    <property type="match status" value="1"/>
</dbReference>
<evidence type="ECO:0000256" key="8">
    <source>
        <dbReference type="ARBA" id="ARBA00022741"/>
    </source>
</evidence>
<sequence length="475" mass="55670">MAKISDYELLQQIGSGSYAIVHKAINKKTREFCAIKVMERKKFLEKNRMQQLIDEIAILKKLEHRYIVKMLDFGWDNQNIYIITELCDTSLHCVIKKRPLREKSVRLYIRMLAEALKYLRENNISHFDLKPHNILLKREKCSSLYVLKVADFGFASMVEDELEEQSILKGSYLYMAPEIVNYRTYNAKADLWSIGCILYECLFGRAPYSSQTIEELLEKIQNCQKIDIPSNIKISPECEDLLSRLLKHDPEERITFQDFFNHDFVDMKHSPNDENMERAIQIMTRAVEEDKKQNYQQAYYLYCEGLTYFVPLIDAEIGPKKAALREKASNYLRRAEEIKHSILYQSARISNNTLPSSTINTVQKALEPSQLYKTLYDKCYSNEQLRNGLEIGISAEYYAYEKKFETSLETYKRCLSILVPLLNKEQDIERKKLLHKQIEQWMKEAESIKSILETQKNIVETSADEKNSNSHCVIS</sequence>
<evidence type="ECO:0000256" key="4">
    <source>
        <dbReference type="ARBA" id="ARBA00022490"/>
    </source>
</evidence>
<keyword evidence="5 16" id="KW-0723">Serine/threonine-protein kinase</keyword>
<dbReference type="InterPro" id="IPR011009">
    <property type="entry name" value="Kinase-like_dom_sf"/>
</dbReference>
<keyword evidence="7" id="KW-0677">Repeat</keyword>
<comment type="catalytic activity">
    <reaction evidence="13">
        <text>L-threonyl-[protein] + ATP = O-phospho-L-threonyl-[protein] + ADP + H(+)</text>
        <dbReference type="Rhea" id="RHEA:46608"/>
        <dbReference type="Rhea" id="RHEA-COMP:11060"/>
        <dbReference type="Rhea" id="RHEA-COMP:11605"/>
        <dbReference type="ChEBI" id="CHEBI:15378"/>
        <dbReference type="ChEBI" id="CHEBI:30013"/>
        <dbReference type="ChEBI" id="CHEBI:30616"/>
        <dbReference type="ChEBI" id="CHEBI:61977"/>
        <dbReference type="ChEBI" id="CHEBI:456216"/>
        <dbReference type="EC" id="2.7.11.1"/>
    </reaction>
</comment>
<reference evidence="18" key="1">
    <citation type="submission" date="2021-03" db="EMBL/GenBank/DDBJ databases">
        <title>Chromosome level genome of the anhydrobiotic midge Polypedilum vanderplanki.</title>
        <authorList>
            <person name="Yoshida Y."/>
            <person name="Kikawada T."/>
            <person name="Gusev O."/>
        </authorList>
    </citation>
    <scope>NUCLEOTIDE SEQUENCE</scope>
    <source>
        <strain evidence="18">NIAS01</strain>
        <tissue evidence="18">Whole body or cell culture</tissue>
    </source>
</reference>
<dbReference type="GO" id="GO:0034727">
    <property type="term" value="P:piecemeal microautophagy of the nucleus"/>
    <property type="evidence" value="ECO:0007669"/>
    <property type="project" value="TreeGrafter"/>
</dbReference>
<dbReference type="InterPro" id="IPR000719">
    <property type="entry name" value="Prot_kinase_dom"/>
</dbReference>
<keyword evidence="4" id="KW-0963">Cytoplasm</keyword>
<dbReference type="GO" id="GO:0061709">
    <property type="term" value="P:reticulophagy"/>
    <property type="evidence" value="ECO:0007669"/>
    <property type="project" value="TreeGrafter"/>
</dbReference>
<comment type="similarity">
    <text evidence="16">Belongs to the protein kinase superfamily.</text>
</comment>
<dbReference type="EC" id="2.7.11.1" evidence="2"/>
<evidence type="ECO:0000256" key="6">
    <source>
        <dbReference type="ARBA" id="ARBA00022679"/>
    </source>
</evidence>
<dbReference type="GO" id="GO:0000422">
    <property type="term" value="P:autophagy of mitochondrion"/>
    <property type="evidence" value="ECO:0007669"/>
    <property type="project" value="TreeGrafter"/>
</dbReference>
<dbReference type="PROSITE" id="PS50011">
    <property type="entry name" value="PROTEIN_KINASE_DOM"/>
    <property type="match status" value="1"/>
</dbReference>
<dbReference type="InterPro" id="IPR036181">
    <property type="entry name" value="MIT_dom_sf"/>
</dbReference>
<keyword evidence="19" id="KW-1185">Reference proteome</keyword>
<evidence type="ECO:0000256" key="15">
    <source>
        <dbReference type="PROSITE-ProRule" id="PRU10141"/>
    </source>
</evidence>
<evidence type="ECO:0000256" key="16">
    <source>
        <dbReference type="RuleBase" id="RU000304"/>
    </source>
</evidence>
<dbReference type="Gene3D" id="1.20.58.80">
    <property type="entry name" value="Phosphotransferase system, lactose/cellobiose-type IIA subunit"/>
    <property type="match status" value="2"/>
</dbReference>
<evidence type="ECO:0000256" key="5">
    <source>
        <dbReference type="ARBA" id="ARBA00022527"/>
    </source>
</evidence>
<dbReference type="GO" id="GO:0005776">
    <property type="term" value="C:autophagosome"/>
    <property type="evidence" value="ECO:0007669"/>
    <property type="project" value="TreeGrafter"/>
</dbReference>
<feature type="binding site" evidence="15">
    <location>
        <position position="36"/>
    </location>
    <ligand>
        <name>ATP</name>
        <dbReference type="ChEBI" id="CHEBI:30616"/>
    </ligand>
</feature>
<keyword evidence="10 15" id="KW-0067">ATP-binding</keyword>
<evidence type="ECO:0000313" key="19">
    <source>
        <dbReference type="Proteomes" id="UP001107558"/>
    </source>
</evidence>
<dbReference type="GO" id="GO:0005829">
    <property type="term" value="C:cytosol"/>
    <property type="evidence" value="ECO:0007669"/>
    <property type="project" value="TreeGrafter"/>
</dbReference>
<dbReference type="InterPro" id="IPR007330">
    <property type="entry name" value="MIT_dom"/>
</dbReference>
<evidence type="ECO:0000256" key="13">
    <source>
        <dbReference type="ARBA" id="ARBA00047899"/>
    </source>
</evidence>
<organism evidence="18 19">
    <name type="scientific">Polypedilum vanderplanki</name>
    <name type="common">Sleeping chironomid midge</name>
    <dbReference type="NCBI Taxonomy" id="319348"/>
    <lineage>
        <taxon>Eukaryota</taxon>
        <taxon>Metazoa</taxon>
        <taxon>Ecdysozoa</taxon>
        <taxon>Arthropoda</taxon>
        <taxon>Hexapoda</taxon>
        <taxon>Insecta</taxon>
        <taxon>Pterygota</taxon>
        <taxon>Neoptera</taxon>
        <taxon>Endopterygota</taxon>
        <taxon>Diptera</taxon>
        <taxon>Nematocera</taxon>
        <taxon>Chironomoidea</taxon>
        <taxon>Chironomidae</taxon>
        <taxon>Chironominae</taxon>
        <taxon>Polypedilum</taxon>
        <taxon>Polypedilum</taxon>
    </lineage>
</organism>
<dbReference type="Pfam" id="PF04212">
    <property type="entry name" value="MIT"/>
    <property type="match status" value="2"/>
</dbReference>
<dbReference type="GO" id="GO:0005524">
    <property type="term" value="F:ATP binding"/>
    <property type="evidence" value="ECO:0007669"/>
    <property type="project" value="UniProtKB-UniRule"/>
</dbReference>
<evidence type="ECO:0000256" key="9">
    <source>
        <dbReference type="ARBA" id="ARBA00022777"/>
    </source>
</evidence>
<keyword evidence="8 15" id="KW-0547">Nucleotide-binding</keyword>
<evidence type="ECO:0000256" key="11">
    <source>
        <dbReference type="ARBA" id="ARBA00023006"/>
    </source>
</evidence>
<dbReference type="SUPFAM" id="SSF116846">
    <property type="entry name" value="MIT domain"/>
    <property type="match status" value="2"/>
</dbReference>
<gene>
    <name evidence="18" type="ORF">PVAND_002141</name>
</gene>
<dbReference type="EMBL" id="JADBJN010000003">
    <property type="protein sequence ID" value="KAG5671977.1"/>
    <property type="molecule type" value="Genomic_DNA"/>
</dbReference>
<dbReference type="FunFam" id="1.10.510.10:FF:000571">
    <property type="entry name" value="Maternal embryonic leucine zipper kinase"/>
    <property type="match status" value="1"/>
</dbReference>
<comment type="catalytic activity">
    <reaction evidence="14">
        <text>L-seryl-[protein] + ATP = O-phospho-L-seryl-[protein] + ADP + H(+)</text>
        <dbReference type="Rhea" id="RHEA:17989"/>
        <dbReference type="Rhea" id="RHEA-COMP:9863"/>
        <dbReference type="Rhea" id="RHEA-COMP:11604"/>
        <dbReference type="ChEBI" id="CHEBI:15378"/>
        <dbReference type="ChEBI" id="CHEBI:29999"/>
        <dbReference type="ChEBI" id="CHEBI:30616"/>
        <dbReference type="ChEBI" id="CHEBI:83421"/>
        <dbReference type="ChEBI" id="CHEBI:456216"/>
        <dbReference type="EC" id="2.7.11.1"/>
    </reaction>
</comment>
<dbReference type="Gene3D" id="3.30.200.20">
    <property type="entry name" value="Phosphorylase Kinase, domain 1"/>
    <property type="match status" value="1"/>
</dbReference>
<protein>
    <recommendedName>
        <fullName evidence="3">Serine/threonine-protein kinase ULK3</fullName>
        <ecNumber evidence="2">2.7.11.1</ecNumber>
    </recommendedName>
    <alternativeName>
        <fullName evidence="12">Unc-51-like kinase 3</fullName>
    </alternativeName>
</protein>
<dbReference type="Gene3D" id="1.10.510.10">
    <property type="entry name" value="Transferase(Phosphotransferase) domain 1"/>
    <property type="match status" value="1"/>
</dbReference>
<evidence type="ECO:0000256" key="12">
    <source>
        <dbReference type="ARBA" id="ARBA00032242"/>
    </source>
</evidence>
<dbReference type="GO" id="GO:0004674">
    <property type="term" value="F:protein serine/threonine kinase activity"/>
    <property type="evidence" value="ECO:0007669"/>
    <property type="project" value="UniProtKB-KW"/>
</dbReference>
<keyword evidence="9" id="KW-0418">Kinase</keyword>
<proteinExistence type="inferred from homology"/>
<dbReference type="PANTHER" id="PTHR24348:SF65">
    <property type="entry name" value="SERINE_THREONINE-PROTEIN KINASE ULK3"/>
    <property type="match status" value="1"/>
</dbReference>
<dbReference type="GO" id="GO:0034045">
    <property type="term" value="C:phagophore assembly site membrane"/>
    <property type="evidence" value="ECO:0007669"/>
    <property type="project" value="TreeGrafter"/>
</dbReference>
<evidence type="ECO:0000256" key="14">
    <source>
        <dbReference type="ARBA" id="ARBA00048679"/>
    </source>
</evidence>
<evidence type="ECO:0000256" key="2">
    <source>
        <dbReference type="ARBA" id="ARBA00012513"/>
    </source>
</evidence>
<dbReference type="InterPro" id="IPR008271">
    <property type="entry name" value="Ser/Thr_kinase_AS"/>
</dbReference>